<evidence type="ECO:0000313" key="2">
    <source>
        <dbReference type="Proteomes" id="UP001242480"/>
    </source>
</evidence>
<proteinExistence type="predicted"/>
<evidence type="ECO:0000313" key="1">
    <source>
        <dbReference type="EMBL" id="MDQ0473432.1"/>
    </source>
</evidence>
<name>A0ABU0JJW8_9HYPH</name>
<keyword evidence="2" id="KW-1185">Reference proteome</keyword>
<accession>A0ABU0JJW8</accession>
<gene>
    <name evidence="1" type="ORF">QO011_006468</name>
</gene>
<organism evidence="1 2">
    <name type="scientific">Labrys wisconsinensis</name>
    <dbReference type="NCBI Taxonomy" id="425677"/>
    <lineage>
        <taxon>Bacteria</taxon>
        <taxon>Pseudomonadati</taxon>
        <taxon>Pseudomonadota</taxon>
        <taxon>Alphaproteobacteria</taxon>
        <taxon>Hyphomicrobiales</taxon>
        <taxon>Xanthobacteraceae</taxon>
        <taxon>Labrys</taxon>
    </lineage>
</organism>
<reference evidence="1 2" key="1">
    <citation type="submission" date="2023-07" db="EMBL/GenBank/DDBJ databases">
        <title>Genomic Encyclopedia of Type Strains, Phase IV (KMG-IV): sequencing the most valuable type-strain genomes for metagenomic binning, comparative biology and taxonomic classification.</title>
        <authorList>
            <person name="Goeker M."/>
        </authorList>
    </citation>
    <scope>NUCLEOTIDE SEQUENCE [LARGE SCALE GENOMIC DNA]</scope>
    <source>
        <strain evidence="1 2">DSM 19619</strain>
    </source>
</reference>
<dbReference type="EMBL" id="JAUSVX010000016">
    <property type="protein sequence ID" value="MDQ0473432.1"/>
    <property type="molecule type" value="Genomic_DNA"/>
</dbReference>
<sequence length="147" mass="16516">MKHETLVEIGRKAEIVPLGGRVGTMTRRQRLERWAAVLEHHEGPVQPFYRIEDFSPQERRKLRGDETPITVAFADPVLREEGLAGDTIGDATAFFKLSHGQTHRLLCDCHYHGQMTGRGVAARLRGMAKGGLLHRLWVWGMARPAVA</sequence>
<dbReference type="RefSeq" id="WP_307281688.1">
    <property type="nucleotide sequence ID" value="NZ_JAUSVX010000016.1"/>
</dbReference>
<dbReference type="Proteomes" id="UP001242480">
    <property type="component" value="Unassembled WGS sequence"/>
</dbReference>
<protein>
    <submittedName>
        <fullName evidence="1">Uncharacterized protein</fullName>
    </submittedName>
</protein>
<comment type="caution">
    <text evidence="1">The sequence shown here is derived from an EMBL/GenBank/DDBJ whole genome shotgun (WGS) entry which is preliminary data.</text>
</comment>